<evidence type="ECO:0000313" key="5">
    <source>
        <dbReference type="Proteomes" id="UP001266305"/>
    </source>
</evidence>
<feature type="non-terminal residue" evidence="4">
    <location>
        <position position="183"/>
    </location>
</feature>
<sequence length="183" mass="20174">GCDNVLGSDAVEDTCGVCKGNNSACTIHRGLYTKHHHTNQYYHMVTIPSGARSIRIYEMNISTSYISVCNALRRYYLNGHWTVDWPGRYKFSGTTFDYRRSYNEPENLIAAGPTNETLIVEETVLDGRRAAKAQNVRAGGHLNGLAEQPPVLGLYCPTTSAPLRLELRHQAEGGAWGQGASGR</sequence>
<evidence type="ECO:0000256" key="1">
    <source>
        <dbReference type="ARBA" id="ARBA00004613"/>
    </source>
</evidence>
<keyword evidence="4" id="KW-0482">Metalloprotease</keyword>
<evidence type="ECO:0000313" key="4">
    <source>
        <dbReference type="EMBL" id="KAK2117555.1"/>
    </source>
</evidence>
<dbReference type="InterPro" id="IPR010294">
    <property type="entry name" value="ADAMTS_spacer1"/>
</dbReference>
<evidence type="ECO:0000259" key="3">
    <source>
        <dbReference type="Pfam" id="PF05986"/>
    </source>
</evidence>
<feature type="non-terminal residue" evidence="4">
    <location>
        <position position="1"/>
    </location>
</feature>
<accession>A0ABQ9W801</accession>
<keyword evidence="2" id="KW-0964">Secreted</keyword>
<keyword evidence="4" id="KW-0645">Protease</keyword>
<dbReference type="InterPro" id="IPR050439">
    <property type="entry name" value="ADAMTS_ADAMTS-like"/>
</dbReference>
<comment type="subcellular location">
    <subcellularLocation>
        <location evidence="1">Secreted</location>
    </subcellularLocation>
</comment>
<dbReference type="Pfam" id="PF05986">
    <property type="entry name" value="ADAMTS_spacer1"/>
    <property type="match status" value="1"/>
</dbReference>
<gene>
    <name evidence="4" type="primary">ADAMTS16_3</name>
    <name evidence="4" type="ORF">P7K49_004441</name>
</gene>
<protein>
    <submittedName>
        <fullName evidence="4">A disintegrin and metalloproteinase with thrombospondin motifs 16</fullName>
    </submittedName>
</protein>
<dbReference type="GO" id="GO:0008237">
    <property type="term" value="F:metallopeptidase activity"/>
    <property type="evidence" value="ECO:0007669"/>
    <property type="project" value="UniProtKB-KW"/>
</dbReference>
<dbReference type="Proteomes" id="UP001266305">
    <property type="component" value="Unassembled WGS sequence"/>
</dbReference>
<dbReference type="PANTHER" id="PTHR13723:SF140">
    <property type="entry name" value="A DISINTEGRIN AND METALLOPROTEINASE WITH THROMBOSPONDIN MOTIFS 16"/>
    <property type="match status" value="1"/>
</dbReference>
<proteinExistence type="predicted"/>
<dbReference type="Gene3D" id="2.60.120.830">
    <property type="match status" value="1"/>
</dbReference>
<keyword evidence="5" id="KW-1185">Reference proteome</keyword>
<dbReference type="PANTHER" id="PTHR13723">
    <property type="entry name" value="ADAMTS A DISINTEGRIN AND METALLOPROTEASE WITH THROMBOSPONDIN MOTIFS PROTEASE"/>
    <property type="match status" value="1"/>
</dbReference>
<reference evidence="4 5" key="1">
    <citation type="submission" date="2023-05" db="EMBL/GenBank/DDBJ databases">
        <title>B98-5 Cell Line De Novo Hybrid Assembly: An Optical Mapping Approach.</title>
        <authorList>
            <person name="Kananen K."/>
            <person name="Auerbach J.A."/>
            <person name="Kautto E."/>
            <person name="Blachly J.S."/>
        </authorList>
    </citation>
    <scope>NUCLEOTIDE SEQUENCE [LARGE SCALE GENOMIC DNA]</scope>
    <source>
        <strain evidence="4">B95-8</strain>
        <tissue evidence="4">Cell line</tissue>
    </source>
</reference>
<comment type="caution">
    <text evidence="4">The sequence shown here is derived from an EMBL/GenBank/DDBJ whole genome shotgun (WGS) entry which is preliminary data.</text>
</comment>
<keyword evidence="4" id="KW-0378">Hydrolase</keyword>
<dbReference type="EMBL" id="JASSZA010000002">
    <property type="protein sequence ID" value="KAK2117555.1"/>
    <property type="molecule type" value="Genomic_DNA"/>
</dbReference>
<name>A0ABQ9W801_SAGOE</name>
<feature type="domain" description="ADAMTS/ADAMTS-like Spacer 1" evidence="3">
    <location>
        <begin position="28"/>
        <end position="121"/>
    </location>
</feature>
<organism evidence="4 5">
    <name type="scientific">Saguinus oedipus</name>
    <name type="common">Cotton-top tamarin</name>
    <name type="synonym">Oedipomidas oedipus</name>
    <dbReference type="NCBI Taxonomy" id="9490"/>
    <lineage>
        <taxon>Eukaryota</taxon>
        <taxon>Metazoa</taxon>
        <taxon>Chordata</taxon>
        <taxon>Craniata</taxon>
        <taxon>Vertebrata</taxon>
        <taxon>Euteleostomi</taxon>
        <taxon>Mammalia</taxon>
        <taxon>Eutheria</taxon>
        <taxon>Euarchontoglires</taxon>
        <taxon>Primates</taxon>
        <taxon>Haplorrhini</taxon>
        <taxon>Platyrrhini</taxon>
        <taxon>Cebidae</taxon>
        <taxon>Callitrichinae</taxon>
        <taxon>Saguinus</taxon>
    </lineage>
</organism>
<evidence type="ECO:0000256" key="2">
    <source>
        <dbReference type="ARBA" id="ARBA00022525"/>
    </source>
</evidence>